<evidence type="ECO:0000313" key="10">
    <source>
        <dbReference type="Proteomes" id="UP000030643"/>
    </source>
</evidence>
<comment type="cofactor">
    <cofactor evidence="8">
        <name>a divalent metal cation</name>
        <dbReference type="ChEBI" id="CHEBI:60240"/>
    </cofactor>
    <text evidence="8">Binds 2 divalent metal cations per subunit.</text>
</comment>
<evidence type="ECO:0000256" key="7">
    <source>
        <dbReference type="PIRSR" id="PIRSR001123-1"/>
    </source>
</evidence>
<evidence type="ECO:0000256" key="5">
    <source>
        <dbReference type="ARBA" id="ARBA00022801"/>
    </source>
</evidence>
<feature type="binding site" evidence="8">
    <location>
        <position position="320"/>
    </location>
    <ligand>
        <name>Zn(2+)</name>
        <dbReference type="ChEBI" id="CHEBI:29105"/>
        <label>2</label>
    </ligand>
</feature>
<dbReference type="SUPFAM" id="SSF53187">
    <property type="entry name" value="Zn-dependent exopeptidases"/>
    <property type="match status" value="1"/>
</dbReference>
<evidence type="ECO:0000256" key="6">
    <source>
        <dbReference type="PIRNR" id="PIRNR001123"/>
    </source>
</evidence>
<evidence type="ECO:0000256" key="2">
    <source>
        <dbReference type="ARBA" id="ARBA00022438"/>
    </source>
</evidence>
<dbReference type="eggNOG" id="COG1363">
    <property type="taxonomic scope" value="Bacteria"/>
</dbReference>
<sequence length="357" mass="39044">MEERIWQRIVKYTELQGTSGQEQLVRKAFRADLTPLVDEIKQNGLGGIYGVRKHADQAAPKIMFGAHLDEVGFLVAQITPQGLMAVRAVGGWNPYTISSQRFTLFTREHTYPVVSSAVSPHFMRTGNQTGMPAVEDTLFDAGFTSYDEAYAFGVRPGDFIVPDVKTQLLANKKRVVSKSWDNRFGLVTILGALEHLKDIDLPNQLIMGANVQEEVGTRGVGPAVHQLNPDIFFALDSSAADDIHGKSGQGQLDQGTILRVFDPGVIMPLRLKEFILDIASDAGIPLQYFLAQGGTDARSAQSENMGIPSVALGVVSRYIHTHQTVWSISDFEAAQALVEKLAVSLDQTTVNTIIYGD</sequence>
<dbReference type="InterPro" id="IPR051464">
    <property type="entry name" value="Peptidase_M42_aminopept"/>
</dbReference>
<dbReference type="Pfam" id="PF05343">
    <property type="entry name" value="Peptidase_M42"/>
    <property type="match status" value="1"/>
</dbReference>
<dbReference type="Gene3D" id="2.40.30.40">
    <property type="entry name" value="Peptidase M42, domain 2"/>
    <property type="match status" value="1"/>
</dbReference>
<dbReference type="PANTHER" id="PTHR32481:SF0">
    <property type="entry name" value="AMINOPEPTIDASE YPDE-RELATED"/>
    <property type="match status" value="1"/>
</dbReference>
<dbReference type="CDD" id="cd05656">
    <property type="entry name" value="M42_Frv"/>
    <property type="match status" value="1"/>
</dbReference>
<dbReference type="GO" id="GO:0004177">
    <property type="term" value="F:aminopeptidase activity"/>
    <property type="evidence" value="ECO:0007669"/>
    <property type="project" value="UniProtKB-UniRule"/>
</dbReference>
<evidence type="ECO:0000256" key="4">
    <source>
        <dbReference type="ARBA" id="ARBA00022723"/>
    </source>
</evidence>
<keyword evidence="3" id="KW-0645">Protease</keyword>
<dbReference type="Proteomes" id="UP000030643">
    <property type="component" value="Unassembled WGS sequence"/>
</dbReference>
<organism evidence="9 10">
    <name type="scientific">Weissella oryzae (strain DSM 25784 / JCM 18191 / LMG 30913 / SG25)</name>
    <dbReference type="NCBI Taxonomy" id="1329250"/>
    <lineage>
        <taxon>Bacteria</taxon>
        <taxon>Bacillati</taxon>
        <taxon>Bacillota</taxon>
        <taxon>Bacilli</taxon>
        <taxon>Lactobacillales</taxon>
        <taxon>Lactobacillaceae</taxon>
        <taxon>Weissella</taxon>
    </lineage>
</organism>
<feature type="active site" description="Proton acceptor" evidence="7">
    <location>
        <position position="213"/>
    </location>
</feature>
<proteinExistence type="inferred from homology"/>
<feature type="binding site" evidence="8">
    <location>
        <position position="181"/>
    </location>
    <ligand>
        <name>Zn(2+)</name>
        <dbReference type="ChEBI" id="CHEBI:29105"/>
        <label>2</label>
    </ligand>
</feature>
<keyword evidence="10" id="KW-1185">Reference proteome</keyword>
<feature type="binding site" evidence="8">
    <location>
        <position position="181"/>
    </location>
    <ligand>
        <name>Zn(2+)</name>
        <dbReference type="ChEBI" id="CHEBI:29105"/>
        <label>1</label>
    </ligand>
</feature>
<feature type="binding site" evidence="8">
    <location>
        <position position="236"/>
    </location>
    <ligand>
        <name>Zn(2+)</name>
        <dbReference type="ChEBI" id="CHEBI:29105"/>
        <label>1</label>
    </ligand>
</feature>
<evidence type="ECO:0000313" key="9">
    <source>
        <dbReference type="EMBL" id="GAK31080.1"/>
    </source>
</evidence>
<protein>
    <submittedName>
        <fullName evidence="9">Glutamyl aminopeptidase</fullName>
    </submittedName>
</protein>
<reference evidence="10" key="1">
    <citation type="journal article" date="2014" name="Genome Announc.">
        <title>Draft genome sequence of Weissella oryzae SG25T, isolated from fermented rice grains.</title>
        <authorList>
            <person name="Tanizawa Y."/>
            <person name="Fujisawa T."/>
            <person name="Mochizuki T."/>
            <person name="Kaminuma E."/>
            <person name="Suzuki Y."/>
            <person name="Nakamura Y."/>
            <person name="Tohno M."/>
        </authorList>
    </citation>
    <scope>NUCLEOTIDE SEQUENCE [LARGE SCALE GENOMIC DNA]</scope>
    <source>
        <strain evidence="10">DSM 25784 / JCM 18191 / LMG 30913 / SG25</strain>
    </source>
</reference>
<dbReference type="EMBL" id="DF820490">
    <property type="protein sequence ID" value="GAK31080.1"/>
    <property type="molecule type" value="Genomic_DNA"/>
</dbReference>
<dbReference type="SUPFAM" id="SSF101821">
    <property type="entry name" value="Aminopeptidase/glucanase lid domain"/>
    <property type="match status" value="1"/>
</dbReference>
<dbReference type="InterPro" id="IPR023367">
    <property type="entry name" value="Peptidase_M42_dom2"/>
</dbReference>
<dbReference type="GO" id="GO:0046872">
    <property type="term" value="F:metal ion binding"/>
    <property type="evidence" value="ECO:0007669"/>
    <property type="project" value="UniProtKB-UniRule"/>
</dbReference>
<dbReference type="PIRSF" id="PIRSF001123">
    <property type="entry name" value="PepA_GA"/>
    <property type="match status" value="1"/>
</dbReference>
<feature type="binding site" evidence="8">
    <location>
        <position position="214"/>
    </location>
    <ligand>
        <name>Zn(2+)</name>
        <dbReference type="ChEBI" id="CHEBI:29105"/>
        <label>2</label>
    </ligand>
</feature>
<gene>
    <name evidence="9" type="primary">pepA</name>
    <name evidence="9" type="ORF">WOSG25_070570</name>
</gene>
<dbReference type="GO" id="GO:0006508">
    <property type="term" value="P:proteolysis"/>
    <property type="evidence" value="ECO:0007669"/>
    <property type="project" value="UniProtKB-KW"/>
</dbReference>
<dbReference type="AlphaFoldDB" id="A0A069CTD7"/>
<keyword evidence="4 8" id="KW-0479">Metal-binding</keyword>
<comment type="similarity">
    <text evidence="1 6">Belongs to the peptidase M42 family.</text>
</comment>
<accession>A0A069CTD7</accession>
<keyword evidence="2 9" id="KW-0031">Aminopeptidase</keyword>
<evidence type="ECO:0000256" key="1">
    <source>
        <dbReference type="ARBA" id="ARBA00006272"/>
    </source>
</evidence>
<dbReference type="PANTHER" id="PTHR32481">
    <property type="entry name" value="AMINOPEPTIDASE"/>
    <property type="match status" value="1"/>
</dbReference>
<dbReference type="OrthoDB" id="9772053at2"/>
<dbReference type="Gene3D" id="3.40.630.10">
    <property type="entry name" value="Zn peptidases"/>
    <property type="match status" value="1"/>
</dbReference>
<name>A0A069CTD7_WEIOS</name>
<dbReference type="NCBIfam" id="TIGR03107">
    <property type="entry name" value="glu_aminopep"/>
    <property type="match status" value="1"/>
</dbReference>
<keyword evidence="5" id="KW-0378">Hydrolase</keyword>
<evidence type="ECO:0000256" key="8">
    <source>
        <dbReference type="PIRSR" id="PIRSR001123-2"/>
    </source>
</evidence>
<feature type="binding site" evidence="8">
    <location>
        <position position="67"/>
    </location>
    <ligand>
        <name>Zn(2+)</name>
        <dbReference type="ChEBI" id="CHEBI:29105"/>
        <label>1</label>
    </ligand>
</feature>
<dbReference type="RefSeq" id="WP_027699114.1">
    <property type="nucleotide sequence ID" value="NZ_DF820490.1"/>
</dbReference>
<evidence type="ECO:0000256" key="3">
    <source>
        <dbReference type="ARBA" id="ARBA00022670"/>
    </source>
</evidence>
<dbReference type="InterPro" id="IPR017538">
    <property type="entry name" value="Pept_M42_glutamyl_aminopept"/>
</dbReference>
<dbReference type="InterPro" id="IPR008007">
    <property type="entry name" value="Peptidase_M42"/>
</dbReference>
<dbReference type="STRING" id="1329250.WOSG25_070570"/>